<dbReference type="SUPFAM" id="SSF101790">
    <property type="entry name" value="Aminomethyltransferase beta-barrel domain"/>
    <property type="match status" value="1"/>
</dbReference>
<dbReference type="InterPro" id="IPR028896">
    <property type="entry name" value="GcvT/YgfZ/DmdA"/>
</dbReference>
<dbReference type="Gene3D" id="3.30.1360.120">
    <property type="entry name" value="Probable tRNA modification gtpase trme, domain 1"/>
    <property type="match status" value="1"/>
</dbReference>
<evidence type="ECO:0000259" key="4">
    <source>
        <dbReference type="Pfam" id="PF08669"/>
    </source>
</evidence>
<dbReference type="InterPro" id="IPR032503">
    <property type="entry name" value="FAO_M"/>
</dbReference>
<dbReference type="Proteomes" id="UP001494902">
    <property type="component" value="Unassembled WGS sequence"/>
</dbReference>
<dbReference type="SUPFAM" id="SSF54373">
    <property type="entry name" value="FAD-linked reductases, C-terminal domain"/>
    <property type="match status" value="1"/>
</dbReference>
<dbReference type="InterPro" id="IPR036188">
    <property type="entry name" value="FAD/NAD-bd_sf"/>
</dbReference>
<dbReference type="PANTHER" id="PTHR43757:SF2">
    <property type="entry name" value="AMINOMETHYLTRANSFERASE, MITOCHONDRIAL"/>
    <property type="match status" value="1"/>
</dbReference>
<dbReference type="SUPFAM" id="SSF103025">
    <property type="entry name" value="Folate-binding domain"/>
    <property type="match status" value="1"/>
</dbReference>
<dbReference type="RefSeq" id="WP_349297102.1">
    <property type="nucleotide sequence ID" value="NZ_JBEDNQ010000002.1"/>
</dbReference>
<dbReference type="Gene3D" id="2.40.30.110">
    <property type="entry name" value="Aminomethyltransferase beta-barrel domains"/>
    <property type="match status" value="1"/>
</dbReference>
<accession>A0ABV1K765</accession>
<name>A0ABV1K765_9PSEU</name>
<dbReference type="InterPro" id="IPR029043">
    <property type="entry name" value="GcvT/YgfZ_C"/>
</dbReference>
<dbReference type="Gene3D" id="3.50.50.60">
    <property type="entry name" value="FAD/NAD(P)-binding domain"/>
    <property type="match status" value="1"/>
</dbReference>
<dbReference type="PROSITE" id="PS51257">
    <property type="entry name" value="PROKAR_LIPOPROTEIN"/>
    <property type="match status" value="1"/>
</dbReference>
<gene>
    <name evidence="6" type="ORF">WIS52_05985</name>
</gene>
<keyword evidence="7" id="KW-1185">Reference proteome</keyword>
<dbReference type="Gene3D" id="3.30.9.10">
    <property type="entry name" value="D-Amino Acid Oxidase, subunit A, domain 2"/>
    <property type="match status" value="1"/>
</dbReference>
<evidence type="ECO:0000256" key="1">
    <source>
        <dbReference type="ARBA" id="ARBA00008609"/>
    </source>
</evidence>
<feature type="domain" description="GCVT N-terminal" evidence="3">
    <location>
        <begin position="446"/>
        <end position="721"/>
    </location>
</feature>
<comment type="caution">
    <text evidence="6">The sequence shown here is derived from an EMBL/GenBank/DDBJ whole genome shotgun (WGS) entry which is preliminary data.</text>
</comment>
<feature type="domain" description="FAD dependent oxidoreductase" evidence="2">
    <location>
        <begin position="6"/>
        <end position="381"/>
    </location>
</feature>
<sequence>MATTPRIVIIGAGIVGCALADELTRRGHTRVTVVDKGPLFRTGGSTSHDPGLLFQTAAGRTMTRLAAATARTYAALSDGGVRCMDRVGGLEVATTPERLAELHRRHGRASAAGIETAVLEPGECAERHPLLDAETILGGLHVPSDGTVVPLAAARAQARAAMGRGAMFLAHRTVTAVGQRGGRVTGVRCSTATGEDEQYPADVVLCAAGVWGPVVGELAGVSIPLVPMVHQYARTNPLRALETIHALEVATGAADPALPILRHADAGLHVRTHGARLGIGAYGHRPMPIDPRELDEPTSAGTTPVGRRFTPDDFEPSWTAAAALLPVLGDAKVEEGVDGVGSVTPDGMPLLGEHPSLRGFWTAEAVWTTHAAGVAEAVAEWVTTGRPTLGGEPVDLAAAHVDRFDPVAPAPDVVRARACRAFDEIHDLIHPPDPPAAGRPIRTSPFHSRQVELRAAFTEAGSRERPLWFGANARLPEVCEVTPRTGWAARNWSPIAGAEALVTRRAAGMFDLSPMRRVEVTGPGAREFLQRLVSTDVDRPVGRVVHALMLDAAGGVLTDLTVARLGTERFLATMTDRLDVAALRRAARPGVTVTDYTTGTACLGLWGPKVREILDGLVPGPARRLGSFRAAEFTVGTVPVTGLRVSSVGEYGWELICAATDAERLWDTVHAAGAKHGLIPAGRLAFDSLRIERGRRAKGSDLSPEHGPDATGLGSVVAMDKGPFVGRAAVHASREAGGPAERLVTLVLDHPGAVLFGEEPVYDLPAARRYSRDPVPLPGDGPSDLGRGPVVGRVTSAATGHTTGTSIAYAWLPAARAVPGTRVEIEVAGRRLTAEVVRGPLHDPASTRMRA</sequence>
<evidence type="ECO:0000313" key="6">
    <source>
        <dbReference type="EMBL" id="MEQ3550014.1"/>
    </source>
</evidence>
<evidence type="ECO:0000259" key="5">
    <source>
        <dbReference type="Pfam" id="PF16350"/>
    </source>
</evidence>
<evidence type="ECO:0000259" key="3">
    <source>
        <dbReference type="Pfam" id="PF01571"/>
    </source>
</evidence>
<reference evidence="6 7" key="1">
    <citation type="submission" date="2024-03" db="EMBL/GenBank/DDBJ databases">
        <title>Draft genome sequence of Pseudonocardia nematodicida JCM 31783.</title>
        <authorList>
            <person name="Butdee W."/>
            <person name="Duangmal K."/>
        </authorList>
    </citation>
    <scope>NUCLEOTIDE SEQUENCE [LARGE SCALE GENOMIC DNA]</scope>
    <source>
        <strain evidence="6 7">JCM 31783</strain>
    </source>
</reference>
<dbReference type="Pfam" id="PF16350">
    <property type="entry name" value="FAO_M"/>
    <property type="match status" value="1"/>
</dbReference>
<dbReference type="EMBL" id="JBEDNQ010000002">
    <property type="protein sequence ID" value="MEQ3550014.1"/>
    <property type="molecule type" value="Genomic_DNA"/>
</dbReference>
<proteinExistence type="inferred from homology"/>
<dbReference type="InterPro" id="IPR027266">
    <property type="entry name" value="TrmE/GcvT-like"/>
</dbReference>
<feature type="domain" description="FAD dependent oxidoreductase central" evidence="5">
    <location>
        <begin position="390"/>
        <end position="444"/>
    </location>
</feature>
<comment type="similarity">
    <text evidence="1">Belongs to the GcvT family.</text>
</comment>
<dbReference type="SUPFAM" id="SSF51905">
    <property type="entry name" value="FAD/NAD(P)-binding domain"/>
    <property type="match status" value="1"/>
</dbReference>
<evidence type="ECO:0000313" key="7">
    <source>
        <dbReference type="Proteomes" id="UP001494902"/>
    </source>
</evidence>
<dbReference type="Pfam" id="PF01266">
    <property type="entry name" value="DAO"/>
    <property type="match status" value="1"/>
</dbReference>
<evidence type="ECO:0000259" key="2">
    <source>
        <dbReference type="Pfam" id="PF01266"/>
    </source>
</evidence>
<dbReference type="InterPro" id="IPR006076">
    <property type="entry name" value="FAD-dep_OxRdtase"/>
</dbReference>
<organism evidence="6 7">
    <name type="scientific">Pseudonocardia nematodicida</name>
    <dbReference type="NCBI Taxonomy" id="1206997"/>
    <lineage>
        <taxon>Bacteria</taxon>
        <taxon>Bacillati</taxon>
        <taxon>Actinomycetota</taxon>
        <taxon>Actinomycetes</taxon>
        <taxon>Pseudonocardiales</taxon>
        <taxon>Pseudonocardiaceae</taxon>
        <taxon>Pseudonocardia</taxon>
    </lineage>
</organism>
<dbReference type="InterPro" id="IPR013977">
    <property type="entry name" value="GcvT_C"/>
</dbReference>
<feature type="domain" description="Aminomethyltransferase C-terminal" evidence="4">
    <location>
        <begin position="742"/>
        <end position="843"/>
    </location>
</feature>
<protein>
    <submittedName>
        <fullName evidence="6">FAD-dependent oxidoreductase</fullName>
    </submittedName>
</protein>
<dbReference type="Pfam" id="PF08669">
    <property type="entry name" value="GCV_T_C"/>
    <property type="match status" value="1"/>
</dbReference>
<dbReference type="InterPro" id="IPR006222">
    <property type="entry name" value="GCVT_N"/>
</dbReference>
<dbReference type="Pfam" id="PF01571">
    <property type="entry name" value="GCV_T"/>
    <property type="match status" value="1"/>
</dbReference>
<dbReference type="PANTHER" id="PTHR43757">
    <property type="entry name" value="AMINOMETHYLTRANSFERASE"/>
    <property type="match status" value="1"/>
</dbReference>
<dbReference type="Gene3D" id="3.30.70.1400">
    <property type="entry name" value="Aminomethyltransferase beta-barrel domains"/>
    <property type="match status" value="1"/>
</dbReference>